<evidence type="ECO:0000313" key="1">
    <source>
        <dbReference type="EMBL" id="OGG85058.1"/>
    </source>
</evidence>
<dbReference type="Proteomes" id="UP000177325">
    <property type="component" value="Unassembled WGS sequence"/>
</dbReference>
<gene>
    <name evidence="1" type="ORF">A3G90_03285</name>
</gene>
<dbReference type="EMBL" id="MFMM01000001">
    <property type="protein sequence ID" value="OGG85058.1"/>
    <property type="molecule type" value="Genomic_DNA"/>
</dbReference>
<organism evidence="1 2">
    <name type="scientific">Candidatus Kaiserbacteria bacterium RIFCSPLOWO2_12_FULL_45_26</name>
    <dbReference type="NCBI Taxonomy" id="1798525"/>
    <lineage>
        <taxon>Bacteria</taxon>
        <taxon>Candidatus Kaiseribacteriota</taxon>
    </lineage>
</organism>
<name>A0A1F6FGR9_9BACT</name>
<comment type="caution">
    <text evidence="1">The sequence shown here is derived from an EMBL/GenBank/DDBJ whole genome shotgun (WGS) entry which is preliminary data.</text>
</comment>
<proteinExistence type="predicted"/>
<sequence length="127" mass="14592">MEQAPNMSVEKAKVTALTPEQIDRNEKLLAAKNKMQLALALDILHTKDETRDIFSNIHDESDLMEPNPETEEYVLLVLAQIMDDVREMVIKHPEVVEHIANDTDRPLDEINLTEAKGYLSQHFETMH</sequence>
<accession>A0A1F6FGR9</accession>
<protein>
    <submittedName>
        <fullName evidence="1">Uncharacterized protein</fullName>
    </submittedName>
</protein>
<reference evidence="1 2" key="1">
    <citation type="journal article" date="2016" name="Nat. Commun.">
        <title>Thousands of microbial genomes shed light on interconnected biogeochemical processes in an aquifer system.</title>
        <authorList>
            <person name="Anantharaman K."/>
            <person name="Brown C.T."/>
            <person name="Hug L.A."/>
            <person name="Sharon I."/>
            <person name="Castelle C.J."/>
            <person name="Probst A.J."/>
            <person name="Thomas B.C."/>
            <person name="Singh A."/>
            <person name="Wilkins M.J."/>
            <person name="Karaoz U."/>
            <person name="Brodie E.L."/>
            <person name="Williams K.H."/>
            <person name="Hubbard S.S."/>
            <person name="Banfield J.F."/>
        </authorList>
    </citation>
    <scope>NUCLEOTIDE SEQUENCE [LARGE SCALE GENOMIC DNA]</scope>
</reference>
<evidence type="ECO:0000313" key="2">
    <source>
        <dbReference type="Proteomes" id="UP000177325"/>
    </source>
</evidence>
<dbReference type="AlphaFoldDB" id="A0A1F6FGR9"/>